<dbReference type="Pfam" id="PF08335">
    <property type="entry name" value="GlnD_UR_UTase"/>
    <property type="match status" value="2"/>
</dbReference>
<keyword evidence="2 7" id="KW-0548">Nucleotidyltransferase</keyword>
<evidence type="ECO:0000256" key="6">
    <source>
        <dbReference type="ARBA" id="ARBA00023268"/>
    </source>
</evidence>
<feature type="region of interest" description="Adenylyl removase" evidence="7">
    <location>
        <begin position="1"/>
        <end position="471"/>
    </location>
</feature>
<evidence type="ECO:0000256" key="1">
    <source>
        <dbReference type="ARBA" id="ARBA00022679"/>
    </source>
</evidence>
<keyword evidence="6 7" id="KW-0511">Multifunctional enzyme</keyword>
<organism evidence="10 11">
    <name type="scientific">Aeromicrobium wangtongii</name>
    <dbReference type="NCBI Taxonomy" id="2969247"/>
    <lineage>
        <taxon>Bacteria</taxon>
        <taxon>Bacillati</taxon>
        <taxon>Actinomycetota</taxon>
        <taxon>Actinomycetes</taxon>
        <taxon>Propionibacteriales</taxon>
        <taxon>Nocardioidaceae</taxon>
        <taxon>Aeromicrobium</taxon>
    </lineage>
</organism>
<evidence type="ECO:0000259" key="9">
    <source>
        <dbReference type="Pfam" id="PF08335"/>
    </source>
</evidence>
<evidence type="ECO:0000256" key="2">
    <source>
        <dbReference type="ARBA" id="ARBA00022695"/>
    </source>
</evidence>
<feature type="domain" description="PII-uridylyltransferase/Glutamine-synthetase adenylyltransferase" evidence="9">
    <location>
        <begin position="326"/>
        <end position="467"/>
    </location>
</feature>
<dbReference type="SUPFAM" id="SSF81593">
    <property type="entry name" value="Nucleotidyltransferase substrate binding subunit/domain"/>
    <property type="match status" value="2"/>
</dbReference>
<comment type="similarity">
    <text evidence="7">Belongs to the GlnE family.</text>
</comment>
<dbReference type="GO" id="GO:0047388">
    <property type="term" value="F:[glutamine synthetase]-adenylyl-L-tyrosine phosphorylase activity"/>
    <property type="evidence" value="ECO:0007669"/>
    <property type="project" value="UniProtKB-EC"/>
</dbReference>
<dbReference type="RefSeq" id="WP_232398907.1">
    <property type="nucleotide sequence ID" value="NZ_CP102173.1"/>
</dbReference>
<dbReference type="InterPro" id="IPR043519">
    <property type="entry name" value="NT_sf"/>
</dbReference>
<feature type="domain" description="PII-uridylyltransferase/Glutamine-synthetase adenylyltransferase" evidence="9">
    <location>
        <begin position="831"/>
        <end position="972"/>
    </location>
</feature>
<feature type="domain" description="Glutamate-ammonia ligase adenylyltransferase repeated" evidence="8">
    <location>
        <begin position="572"/>
        <end position="808"/>
    </location>
</feature>
<dbReference type="EC" id="2.7.7.42" evidence="7"/>
<keyword evidence="3 7" id="KW-0547">Nucleotide-binding</keyword>
<comment type="function">
    <text evidence="7">Involved in the regulation of glutamine synthetase GlnA, a key enzyme in the process to assimilate ammonia. When cellular nitrogen levels are high, the C-terminal adenylyl transferase (AT) inactivates GlnA by covalent transfer of an adenylyl group from ATP to specific tyrosine residue of GlnA, thus reducing its activity. Conversely, when nitrogen levels are low, the N-terminal adenylyl removase (AR) activates GlnA by removing the adenylyl group by phosphorolysis, increasing its activity. The regulatory region of GlnE binds the signal transduction protein PII (GlnB) which indicates the nitrogen status of the cell.</text>
</comment>
<feature type="region of interest" description="Adenylyl transferase" evidence="7">
    <location>
        <begin position="479"/>
        <end position="974"/>
    </location>
</feature>
<dbReference type="Gene3D" id="3.30.460.10">
    <property type="entry name" value="Beta Polymerase, domain 2"/>
    <property type="match status" value="2"/>
</dbReference>
<gene>
    <name evidence="7" type="primary">glnE</name>
    <name evidence="10" type="ORF">NQV15_06375</name>
</gene>
<dbReference type="EMBL" id="CP102173">
    <property type="protein sequence ID" value="UUP14931.1"/>
    <property type="molecule type" value="Genomic_DNA"/>
</dbReference>
<evidence type="ECO:0000256" key="7">
    <source>
        <dbReference type="HAMAP-Rule" id="MF_00802"/>
    </source>
</evidence>
<accession>A0ABY5MCR9</accession>
<evidence type="ECO:0000313" key="11">
    <source>
        <dbReference type="Proteomes" id="UP001316184"/>
    </source>
</evidence>
<dbReference type="EC" id="2.7.7.89" evidence="7"/>
<dbReference type="Pfam" id="PF03710">
    <property type="entry name" value="GlnE"/>
    <property type="match status" value="2"/>
</dbReference>
<dbReference type="PANTHER" id="PTHR30621">
    <property type="entry name" value="GLUTAMINE SYNTHETASE ADENYLYLTRANSFERASE"/>
    <property type="match status" value="1"/>
</dbReference>
<keyword evidence="1 7" id="KW-0808">Transferase</keyword>
<dbReference type="InterPro" id="IPR023057">
    <property type="entry name" value="GlnE"/>
</dbReference>
<evidence type="ECO:0000256" key="4">
    <source>
        <dbReference type="ARBA" id="ARBA00022840"/>
    </source>
</evidence>
<comment type="catalytic activity">
    <reaction evidence="7">
        <text>[glutamine synthetase]-L-tyrosine + ATP = [glutamine synthetase]-O(4)-(5'-adenylyl)-L-tyrosine + diphosphate</text>
        <dbReference type="Rhea" id="RHEA:18589"/>
        <dbReference type="Rhea" id="RHEA-COMP:10660"/>
        <dbReference type="Rhea" id="RHEA-COMP:10661"/>
        <dbReference type="ChEBI" id="CHEBI:30616"/>
        <dbReference type="ChEBI" id="CHEBI:33019"/>
        <dbReference type="ChEBI" id="CHEBI:46858"/>
        <dbReference type="ChEBI" id="CHEBI:83624"/>
        <dbReference type="EC" id="2.7.7.42"/>
    </reaction>
</comment>
<proteinExistence type="inferred from homology"/>
<dbReference type="InterPro" id="IPR013546">
    <property type="entry name" value="PII_UdlTrfase/GS_AdlTrfase"/>
</dbReference>
<dbReference type="Proteomes" id="UP001316184">
    <property type="component" value="Chromosome"/>
</dbReference>
<evidence type="ECO:0000256" key="3">
    <source>
        <dbReference type="ARBA" id="ARBA00022741"/>
    </source>
</evidence>
<evidence type="ECO:0000313" key="10">
    <source>
        <dbReference type="EMBL" id="UUP14931.1"/>
    </source>
</evidence>
<keyword evidence="5 7" id="KW-0460">Magnesium</keyword>
<name>A0ABY5MCR9_9ACTN</name>
<feature type="domain" description="Glutamate-ammonia ligase adenylyltransferase repeated" evidence="8">
    <location>
        <begin position="79"/>
        <end position="305"/>
    </location>
</feature>
<dbReference type="HAMAP" id="MF_00802">
    <property type="entry name" value="GlnE"/>
    <property type="match status" value="1"/>
</dbReference>
<dbReference type="PANTHER" id="PTHR30621:SF0">
    <property type="entry name" value="BIFUNCTIONAL GLUTAMINE SYNTHETASE ADENYLYLTRANSFERASE_ADENYLYL-REMOVING ENZYME"/>
    <property type="match status" value="1"/>
</dbReference>
<evidence type="ECO:0000259" key="8">
    <source>
        <dbReference type="Pfam" id="PF03710"/>
    </source>
</evidence>
<keyword evidence="4 7" id="KW-0067">ATP-binding</keyword>
<dbReference type="NCBIfam" id="NF010707">
    <property type="entry name" value="PRK14109.1"/>
    <property type="match status" value="1"/>
</dbReference>
<dbReference type="SUPFAM" id="SSF81301">
    <property type="entry name" value="Nucleotidyltransferase"/>
    <property type="match status" value="2"/>
</dbReference>
<comment type="cofactor">
    <cofactor evidence="7">
        <name>Mg(2+)</name>
        <dbReference type="ChEBI" id="CHEBI:18420"/>
    </cofactor>
</comment>
<sequence>MTTDARDLAVALARKGFRDGEAALAALRSLGDVPDELVEQIASVASPDTALMSLATIAERAGGAGEILDLIQSDDDLRQRLLVVLGTSEALGDFLARHPEHVRDLAGDTLSRVPIDLDRRRREMEEATTADELRIGYYRKLLHIAARDLTALTTFEQSSAELSDLAVATLGAALKIAREHEDGADLCRLTIMAMGKTGGHELNYLSDVDVIFVYEPVDGADDHAAAMAATRLASAVMKLCRDHTGEGTIWEVDADLRPEGKNGPLVRSLGSHIAYYEKWASTWEFQALLKARFAAGDEALGQAYLDALSPMIWFASTRPNFVGDVRAMRRRVIDHIPAAQRDRQLKLGAGGLRDVEFAVQLLQLVHGRADETLRSPTTLTALQALIDGGYVGRRDGAAMEEAYEFLRTLEHRIQLYRLRRSHIVPEDPEDLRRIGRSMGFRQNPADSVVKEWQAHRRIVRRLHEKLFYQPLLEAVASLPTDGLRLTPLAAEQRLTALGFADPQGALKHIQALTSGVSRRAAIQKSLLPAMLAWFAASPDPDGGLLAFRKISEGLGETHWYLRKLRDEGEGAEQLAHVLSSSRYVTDLILRAPDSVALLGDDAELRPLERERLRTEVDLAAARHRNPADAIRAVRRVRRRELSRVGIADVLGRLDIVEVGDALTDISTATLAGALTASTAAVEAERGEMPTRMSIILMGRLGGSEVGYGSDADVMFVHEPLEGADESEAASAAMAVAQGLRKMLAAPGDDPALEVDAELRPEGRNGPLVRSFASYRAYYEKWSAVWEAQALLRACASVGDPDLNQRFTAMIDPLRWPEGGATADEVREIRRIKARVDSERLPRGANNKTHLKLGRGGLADVEWTVQLLQMQHAHAVPGMRTTRTLDALHAAAEAGLVSRSDAEMLESAWRLVSRIRNAVVLLRAKPAESMVEQAGERAGVAHLLGYGMEHGEEMVDEYLRTTRQARQVVERVFYA</sequence>
<dbReference type="CDD" id="cd05401">
    <property type="entry name" value="NT_GlnE_GlnD_like"/>
    <property type="match status" value="2"/>
</dbReference>
<dbReference type="InterPro" id="IPR005190">
    <property type="entry name" value="GlnE_rpt_dom"/>
</dbReference>
<keyword evidence="11" id="KW-1185">Reference proteome</keyword>
<dbReference type="GO" id="GO:0008882">
    <property type="term" value="F:[glutamate-ammonia-ligase] adenylyltransferase activity"/>
    <property type="evidence" value="ECO:0007669"/>
    <property type="project" value="UniProtKB-EC"/>
</dbReference>
<protein>
    <recommendedName>
        <fullName evidence="7">Bifunctional glutamine synthetase adenylyltransferase/adenylyl-removing enzyme</fullName>
    </recommendedName>
    <alternativeName>
        <fullName evidence="7">ATP:glutamine synthetase adenylyltransferase</fullName>
    </alternativeName>
    <alternativeName>
        <fullName evidence="7">ATase</fullName>
    </alternativeName>
    <domain>
        <recommendedName>
            <fullName evidence="7">Glutamine synthetase adenylyl-L-tyrosine phosphorylase</fullName>
            <ecNumber evidence="7">2.7.7.89</ecNumber>
        </recommendedName>
        <alternativeName>
            <fullName evidence="7">Adenylyl removase</fullName>
            <shortName evidence="7">AR</shortName>
            <shortName evidence="7">AT-N</shortName>
        </alternativeName>
    </domain>
    <domain>
        <recommendedName>
            <fullName evidence="7">Glutamine synthetase adenylyl transferase</fullName>
            <ecNumber evidence="7">2.7.7.42</ecNumber>
        </recommendedName>
        <alternativeName>
            <fullName evidence="7">Adenylyl transferase</fullName>
            <shortName evidence="7">AT</shortName>
            <shortName evidence="7">AT-C</shortName>
        </alternativeName>
    </domain>
</protein>
<comment type="catalytic activity">
    <reaction evidence="7">
        <text>[glutamine synthetase]-O(4)-(5'-adenylyl)-L-tyrosine + phosphate = [glutamine synthetase]-L-tyrosine + ADP</text>
        <dbReference type="Rhea" id="RHEA:43716"/>
        <dbReference type="Rhea" id="RHEA-COMP:10660"/>
        <dbReference type="Rhea" id="RHEA-COMP:10661"/>
        <dbReference type="ChEBI" id="CHEBI:43474"/>
        <dbReference type="ChEBI" id="CHEBI:46858"/>
        <dbReference type="ChEBI" id="CHEBI:83624"/>
        <dbReference type="ChEBI" id="CHEBI:456216"/>
        <dbReference type="EC" id="2.7.7.89"/>
    </reaction>
</comment>
<evidence type="ECO:0000256" key="5">
    <source>
        <dbReference type="ARBA" id="ARBA00022842"/>
    </source>
</evidence>
<dbReference type="Gene3D" id="1.20.120.330">
    <property type="entry name" value="Nucleotidyltransferases domain 2"/>
    <property type="match status" value="2"/>
</dbReference>
<reference evidence="10 11" key="1">
    <citation type="submission" date="2022-08" db="EMBL/GenBank/DDBJ databases">
        <title>novel species in genus Aeromicrobium.</title>
        <authorList>
            <person name="Ye L."/>
        </authorList>
    </citation>
    <scope>NUCLEOTIDE SEQUENCE [LARGE SCALE GENOMIC DNA]</scope>
    <source>
        <strain evidence="11">zg-Y1379</strain>
    </source>
</reference>